<keyword evidence="1" id="KW-0805">Transcription regulation</keyword>
<protein>
    <submittedName>
        <fullName evidence="5">IclR helix-turn-helix domain protein</fullName>
    </submittedName>
</protein>
<dbReference type="InterPro" id="IPR036390">
    <property type="entry name" value="WH_DNA-bd_sf"/>
</dbReference>
<dbReference type="STRING" id="29341.RSJ17_16030"/>
<dbReference type="InterPro" id="IPR023187">
    <property type="entry name" value="Tscrpt_reg_MarR-type_CS"/>
</dbReference>
<dbReference type="PRINTS" id="PR00598">
    <property type="entry name" value="HTHMARR"/>
</dbReference>
<dbReference type="AlphaFoldDB" id="A0A0C1U0H8"/>
<dbReference type="PANTHER" id="PTHR42756">
    <property type="entry name" value="TRANSCRIPTIONAL REGULATOR, MARR"/>
    <property type="match status" value="1"/>
</dbReference>
<gene>
    <name evidence="5" type="ORF">U732_1898</name>
</gene>
<dbReference type="OrthoDB" id="49580at2"/>
<feature type="domain" description="HTH marR-type" evidence="4">
    <location>
        <begin position="1"/>
        <end position="139"/>
    </location>
</feature>
<dbReference type="Proteomes" id="UP000031366">
    <property type="component" value="Unassembled WGS sequence"/>
</dbReference>
<reference evidence="5 6" key="1">
    <citation type="journal article" date="2015" name="Infect. Genet. Evol.">
        <title>Genomic sequences of six botulinum neurotoxin-producing strains representing three clostridial species illustrate the mobility and diversity of botulinum neurotoxin genes.</title>
        <authorList>
            <person name="Smith T.J."/>
            <person name="Hill K.K."/>
            <person name="Xie G."/>
            <person name="Foley B.T."/>
            <person name="Williamson C.H."/>
            <person name="Foster J.T."/>
            <person name="Johnson S.L."/>
            <person name="Chertkov O."/>
            <person name="Teshima H."/>
            <person name="Gibbons H.S."/>
            <person name="Johnsky L.A."/>
            <person name="Karavis M.A."/>
            <person name="Smith L.A."/>
        </authorList>
    </citation>
    <scope>NUCLEOTIDE SEQUENCE [LARGE SCALE GENOMIC DNA]</scope>
    <source>
        <strain evidence="5 6">CDC 2741</strain>
    </source>
</reference>
<dbReference type="SUPFAM" id="SSF46785">
    <property type="entry name" value="Winged helix' DNA-binding domain"/>
    <property type="match status" value="1"/>
</dbReference>
<keyword evidence="6" id="KW-1185">Reference proteome</keyword>
<keyword evidence="2" id="KW-0238">DNA-binding</keyword>
<dbReference type="Gene3D" id="1.10.10.10">
    <property type="entry name" value="Winged helix-like DNA-binding domain superfamily/Winged helix DNA-binding domain"/>
    <property type="match status" value="1"/>
</dbReference>
<accession>A0A0C1U0H8</accession>
<organism evidence="5 6">
    <name type="scientific">Clostridium argentinense CDC 2741</name>
    <dbReference type="NCBI Taxonomy" id="1418104"/>
    <lineage>
        <taxon>Bacteria</taxon>
        <taxon>Bacillati</taxon>
        <taxon>Bacillota</taxon>
        <taxon>Clostridia</taxon>
        <taxon>Eubacteriales</taxon>
        <taxon>Clostridiaceae</taxon>
        <taxon>Clostridium</taxon>
    </lineage>
</organism>
<dbReference type="InterPro" id="IPR036388">
    <property type="entry name" value="WH-like_DNA-bd_sf"/>
</dbReference>
<sequence length="143" mass="16621">MSSSFDSFKIAMLIKEIYSKSMHIVERNLKDSNLTHQQIIVIKLIAHNKEMTISEICDEMSLAKGTVSGIVTRLEEYGYLEKVKYPDDKRNTYVRFSSEGLEFAKNFRAIIQESFDNIFKDCSKEELDELVKNLRNVLSKIKE</sequence>
<dbReference type="PROSITE" id="PS50995">
    <property type="entry name" value="HTH_MARR_2"/>
    <property type="match status" value="1"/>
</dbReference>
<evidence type="ECO:0000256" key="1">
    <source>
        <dbReference type="ARBA" id="ARBA00023015"/>
    </source>
</evidence>
<evidence type="ECO:0000313" key="5">
    <source>
        <dbReference type="EMBL" id="KIE46309.1"/>
    </source>
</evidence>
<dbReference type="GO" id="GO:0003700">
    <property type="term" value="F:DNA-binding transcription factor activity"/>
    <property type="evidence" value="ECO:0007669"/>
    <property type="project" value="InterPro"/>
</dbReference>
<proteinExistence type="predicted"/>
<evidence type="ECO:0000256" key="3">
    <source>
        <dbReference type="ARBA" id="ARBA00023163"/>
    </source>
</evidence>
<name>A0A0C1U0H8_9CLOT</name>
<evidence type="ECO:0000256" key="2">
    <source>
        <dbReference type="ARBA" id="ARBA00023125"/>
    </source>
</evidence>
<dbReference type="SMART" id="SM00347">
    <property type="entry name" value="HTH_MARR"/>
    <property type="match status" value="1"/>
</dbReference>
<comment type="caution">
    <text evidence="5">The sequence shown here is derived from an EMBL/GenBank/DDBJ whole genome shotgun (WGS) entry which is preliminary data.</text>
</comment>
<dbReference type="RefSeq" id="WP_039633819.1">
    <property type="nucleotide sequence ID" value="NZ_AYSO01000017.1"/>
</dbReference>
<dbReference type="PANTHER" id="PTHR42756:SF1">
    <property type="entry name" value="TRANSCRIPTIONAL REPRESSOR OF EMRAB OPERON"/>
    <property type="match status" value="1"/>
</dbReference>
<dbReference type="Pfam" id="PF01047">
    <property type="entry name" value="MarR"/>
    <property type="match status" value="1"/>
</dbReference>
<evidence type="ECO:0000259" key="4">
    <source>
        <dbReference type="PROSITE" id="PS50995"/>
    </source>
</evidence>
<dbReference type="GO" id="GO:0003677">
    <property type="term" value="F:DNA binding"/>
    <property type="evidence" value="ECO:0007669"/>
    <property type="project" value="UniProtKB-KW"/>
</dbReference>
<dbReference type="PROSITE" id="PS01117">
    <property type="entry name" value="HTH_MARR_1"/>
    <property type="match status" value="1"/>
</dbReference>
<evidence type="ECO:0000313" key="6">
    <source>
        <dbReference type="Proteomes" id="UP000031366"/>
    </source>
</evidence>
<dbReference type="InterPro" id="IPR000835">
    <property type="entry name" value="HTH_MarR-typ"/>
</dbReference>
<keyword evidence="3" id="KW-0804">Transcription</keyword>
<dbReference type="EMBL" id="AYSO01000017">
    <property type="protein sequence ID" value="KIE46309.1"/>
    <property type="molecule type" value="Genomic_DNA"/>
</dbReference>